<feature type="transmembrane region" description="Helical" evidence="1">
    <location>
        <begin position="6"/>
        <end position="24"/>
    </location>
</feature>
<dbReference type="InterPro" id="IPR012994">
    <property type="entry name" value="YbgT_YccB"/>
</dbReference>
<evidence type="ECO:0000256" key="1">
    <source>
        <dbReference type="SAM" id="Phobius"/>
    </source>
</evidence>
<keyword evidence="1" id="KW-0812">Transmembrane</keyword>
<reference evidence="2 3" key="1">
    <citation type="submission" date="2018-05" db="EMBL/GenBank/DDBJ databases">
        <title>Reference genomes for bee gut microbiota database.</title>
        <authorList>
            <person name="Ellegaard K.M."/>
        </authorList>
    </citation>
    <scope>NUCLEOTIDE SEQUENCE [LARGE SCALE GENOMIC DNA]</scope>
    <source>
        <strain evidence="2 3">ESL0177</strain>
    </source>
</reference>
<keyword evidence="1" id="KW-0472">Membrane</keyword>
<dbReference type="Proteomes" id="UP000247483">
    <property type="component" value="Unassembled WGS sequence"/>
</dbReference>
<accession>A0A2V4E468</accession>
<comment type="caution">
    <text evidence="2">The sequence shown here is derived from an EMBL/GenBank/DDBJ whole genome shotgun (WGS) entry which is preliminary data.</text>
</comment>
<sequence>MYYVLWFIGLIAACMLAVVTGLWVENFSNDKETDQ</sequence>
<dbReference type="Pfam" id="PF08173">
    <property type="entry name" value="YbgT_YccB"/>
    <property type="match status" value="1"/>
</dbReference>
<keyword evidence="1" id="KW-1133">Transmembrane helix</keyword>
<evidence type="ECO:0000313" key="2">
    <source>
        <dbReference type="EMBL" id="PXZ05656.1"/>
    </source>
</evidence>
<proteinExistence type="predicted"/>
<dbReference type="EMBL" id="QGLP01000004">
    <property type="protein sequence ID" value="PXZ05656.1"/>
    <property type="molecule type" value="Genomic_DNA"/>
</dbReference>
<dbReference type="AlphaFoldDB" id="A0A2V4E468"/>
<dbReference type="RefSeq" id="WP_110422776.1">
    <property type="nucleotide sequence ID" value="NZ_QGLP01000004.1"/>
</dbReference>
<gene>
    <name evidence="2" type="ORF">DKK79_02975</name>
</gene>
<protein>
    <submittedName>
        <fullName evidence="2">Cytochrome bd-I oxidase subunit CydX</fullName>
    </submittedName>
</protein>
<name>A0A2V4E468_9GAMM</name>
<evidence type="ECO:0000313" key="3">
    <source>
        <dbReference type="Proteomes" id="UP000247483"/>
    </source>
</evidence>
<organism evidence="2 3">
    <name type="scientific">Gilliamella apicola</name>
    <dbReference type="NCBI Taxonomy" id="1196095"/>
    <lineage>
        <taxon>Bacteria</taxon>
        <taxon>Pseudomonadati</taxon>
        <taxon>Pseudomonadota</taxon>
        <taxon>Gammaproteobacteria</taxon>
        <taxon>Orbales</taxon>
        <taxon>Orbaceae</taxon>
        <taxon>Gilliamella</taxon>
    </lineage>
</organism>